<reference evidence="20" key="1">
    <citation type="submission" date="2025-08" db="UniProtKB">
        <authorList>
            <consortium name="RefSeq"/>
        </authorList>
    </citation>
    <scope>IDENTIFICATION</scope>
    <source>
        <strain evidence="20">Nigerian</strain>
        <tissue evidence="20">Liver and blood</tissue>
    </source>
</reference>
<dbReference type="Gene3D" id="1.10.472.130">
    <property type="match status" value="1"/>
</dbReference>
<dbReference type="OrthoDB" id="5986589at2759"/>
<evidence type="ECO:0000256" key="9">
    <source>
        <dbReference type="ARBA" id="ARBA00023175"/>
    </source>
</evidence>
<evidence type="ECO:0000256" key="11">
    <source>
        <dbReference type="SAM" id="Coils"/>
    </source>
</evidence>
<dbReference type="GO" id="GO:0045505">
    <property type="term" value="F:dynein intermediate chain binding"/>
    <property type="evidence" value="ECO:0007669"/>
    <property type="project" value="InterPro"/>
</dbReference>
<sequence length="4605" mass="503210">MGFLRMKTRLKERLLCTVPHFGTSLLHISRLLQELSQVPWLPPINSRCYSYTEMQGALSEATTGAKRQFYNFLTLVTQILELVRNDTYLMMETLRRDCEMMAQAQRSGRGTIIGSVKQAESWRNKLGNFAALVTHMICENLLSFIQRDFCSFVSDAVQVGSLSPFLCAIMAFSSECELILCPSASELTLLFPQALDSILKAVNEVTHNAVQGLEKKVKEKQTGWAPHPLRPEELTVRPAPPLVRKGRVRSGGSPLGMEGRRHRAHYLPLRLRPLGEMLSADWRIHLAKNKLQSFIQGSVCEVQRDMAALSWLCQISSYIQRWSPEVLGDLGGCPAGQYEDLILRLQNWGEKVWGVKERITAPGLAVSCTHLQRETGAELMRIIQNICDFLSSEISQQSHWLSQELTDALRSLQRISTDVSSFSQNLGKVTEYSGKSPAYQSRLDYVLSLSEVLRMYQRQATPGGHTLQTQLMDQWDTFLQKLKETSDFLSSQKASMGSSLQESFQICYREAESLVSAASASVYSDPSQNAPEMLKELGQLGQRLQKLMAQLLDLSCSREVLHGKTFDISAIVRGQQRLEAREAVWRLWSSSAEQVRAWKQKQLLQVDAESVKEKIQGWGRRLQDLGSLFSGEDPLIRRVQDHIEEFAALLPLLVRLSSPALKPKHWETISAVMGTKLPGPEELTLSDLLTYPFLLHQELIQKVIGSAQKERSSAQTLRRVRSVWEQREFQLNRFFLCVRTQDPSPDPSQRPPSGRFQEAEEGLTTKDSGTFLLKDVGSLYRELGDSLLSLHMVNASYLSSDMKKEVSDWTQKLQSLGRSLDLWISFQEKFVFLTRIQQELHLPLPSHQATEEYQSVERSYRALLGATVRDPRVLSVLSRPSSSQEGEFHGEALCDALHRGISAMEKIVEGLEGVLDSFRSVCPRLFFLSDPDLLRVLTASAEPEERLPCALLCFPKLTNVLFQEQPPKPTDFPLYSSRALTVGVVGSYKETLSLNSPISGNLEATTWLSELERGLKGALFSQLDKCLCYQRAVGDQAVTYSGGAQTWAARVTAFPWQCLAVSEEILWCEAIETFLFTPHRASLKNKAQQKVTTLARVLPELHAVGGVSKAGVHLAQAVLSAWITLACLQRDRTCALVDEGVQSCDSFAWVKIFKYRTQAEPVQTLETRRSQVASGRESPGNAAEKIEKAEDPPDACGVTTSGGEGQSVGSLGIQMTPSVYAEVLGSQLPYCYEYVGLDTGIVGCPLSDRVTLGLILALQQYQCGAVIGQDNDSRTQTLVALGSALGCQVVVLKCWAETKLGRVSQHLRGALQGGAWLVLDSVHQLSAKVQSSLGQLLLEIQSSCQALLPKDRTRDSVQGVSSPNDVCYLPQEIGSIQLEGRAITVRESYGCFMTLPDSTSTLASNLSLLLRPVSLVAPDLHPTAEIMLMAAGFLQPSHLASKVSCFFRLARESGALTGNSCFSLMRSVLRRAELLLKRRNMSRCAEGQEGQGGDFQEPTEKQTSQSLGSHFQLDMDLEQEKLLLRVLSSALLLEHPFDRHNHLMDLLKGVFPMCSSPLLCPEPWASLQSTIDQEVNELGLRVHSEFCGKVIQLFHAIQQSPGVLLTGPPGSGKTSCWRVLSRVINRLAGSADMQGVPSEYTYNAVQPTHLFPSSYSAQELFGGLEEAKWKEGIIPPILQRATQGFGASKWLVLDGPAAPKWLEPVSCLFGHHPVLTLANGQHLCLQDPTKVIFEMTDASAITPALLASCSMVYVGGRDTWRAVLASFMSTLYVRYQIKESTALHLQSLSESLSAQLLSFLEEHCTPALYPHCTQSVHTAQGVQEVSSFCAILQSLMDQHLLRHCGPEASSETELQNTGPQGVASQKTHDTCPEKLDNLPTDQANTPHHHRMVHTYFLYSIIWGFGGHLHPKQHTKFDAFLREKLQDLLLSTDIPSGTSLFDILPGPDGGSFRSSHEMCPRGLSLGGFVALPQFESPRFVVRSLMSSGQSVLLVGEPGSGKTTFAQSVIPRNITSLCIPVNPMLHPDCLRNLIIGHQEDPHNLTPPRDKTKSQRFQHLFFMDDLHEASWDPDCQTPAALEALRDVATSVGSKCADATPWHSFLGTINSPDHGYDCLNPRLSRLFITIALPLCTPGSLQSILAPRFSNWLKLALPASQLRELGTALARATETLHHEVRRSLPVGYHFSLHHVHRLQQSMILLCPSLAAQLALPKGTAPTDLLCTQAVSRLWMHEALRTYSDGLPTQRDKESFCNLLINCTLRAFCPAPTSPHRNRSSGARTLSPPNSKLGGPLSASPGTRRGTSCASGTQSGKRQPPAGHGESVPPAVAPGIEGGASPSVSTSGAHILQGQPPAGHGESVPQAVAPGIEGGASPSVSTSGAHSVQGQSPAGHGESVPPAVAPGIEGGASPSVSTSGAHSVQGQSPAGHGESVPQAVAPGIEGGASPSVSTSGAHILQGKPPAGHGESVPPAVAPGIEGGASPSVSTSGAHILQGQPPAGHGESVPPAVAPGIEGGASPSVSTSGAHSVQGKPPAGHGESVPPAVAPGIEGGASPSVSTSGAHSVQGQSPAGHGESVPPAVAPGIEGGASPSVSTSGAHSVQGQSPAGHGESVPPAVAPGIEGGASPSVSTSGAHSVQGKPPAGHGESVPPAVAPGIEGGASPSVSTSGESVPQTIGPEREPKGQESAVEDANASLAPSTPDNSYPSTPSSTRSISPTTRNPTPNFLPTVEDLETLVFCHDLSPGCPERGECPPYRERAAQCPDSENPLKLILSPSDQLHVAHLSRLLRLPQGHVVLLSQSPGTGRRSLAKLAASTSNCQLLELSASQSQEERHGLLRGASWRAGVLGGAVALLVPEEVSQNSLQEVAALLRDGTFQGLHSAEQEEKALQALQQRERLHHRGHQVLRDRFYQRVRSRVHVLALQSGPQHWHRLPRSLHQLGTVQAFHPWDLRALTHVAEKILGSYGHRALGLLQAEVSLSRLMSLIHVTARCHYDRLCPTLPLITPKTFIDFIHIYLRFAADLRGRRGQERDRLEAAVCRAQEVQEEREEREEELRVLNDQLQSVEQEVNDWRQQLKEARDSHELLQVQHQELERSRQCLESKLHPMKNQWLRDMKEAHLKWGAAQRQLQLSDLEEIRSYRHPPPLVVMVTNALCAALGKEQTWEAAKQLLASENFYQELQFYDALTMGDAPFATLTRAVTQPHFRPETVSLASSAAASLCGWLCSLQHHCAVLRKLHSTKATLTQVEAQDWRLASRMAEIRLQQEKQRQLETQASHHLQEVTGSRRALRGQIVQSQGRLKAAMECERRAAPHFSCWTQALEVQRGRAQTVPVDALLVAASVTYLGALPWHRCCALWRKWQRLCQGSEGSEGSLEPDDVSEALDGSAQDSALPLVDMLSSGAESLQWGKHRHLGDLESQTRAVLLRASGQYSSHRLPLMLDPDQLGEDWLRVLLEGPAHHKGGTLLDRELCVVDACSPLLGDTIRLAAQKGWWVLVTHMERNVSALDLITQLCASARDHGGSADCGPTEPGGMVPGTSAQRDHIPLKEIPASFQLYLSTRLPLAALKEELGSAFLKEVNVMDLSLSPSGIREEVMKMLLANQNELEQNRTLSVRSLQLRQEIQQVQASLLDFAITCPCPLPKSPDFLLRVSECEGSELSLRRSLSEAESLLTQTNQNLEACGTAASALCCLGSKLQELARLAPHYSFSPGRVLRWAQRVLQSEEWAQAAREGKPAEKVLIRGVLAHVLPTIAPTDRYILRLLLAIGQPSALEWLSFLGLLECSGQVGSPSCTQRPPWVGAQAWAELGQLERVPQFQGIRASLATHGSQWQEYFRLGSTIIGPVPSPHFGHLTPFQKAILWRIMQPGKLGLVLTQMALCVLGPESQEDWEEPADLSSLATPHVPIVFLLPKPEPHAPHFQPLPQILQLANSKGKEVKVFTGGQNCSGAEVRQLFITCRQEGHWLVLNNLHLEDPPLDHKLQYLMEPNQGDSVPPSPDYRLWIIIQEDSLNSIPVDMRYSCLPVPGGPPSNLRPILQQNCPELEENLEEQPDRVKALQLLLLHSVLLRRQGYSRSAQTHSYSWGRKELRGALQALRRIHSLCDDWEGALQFLIGSVIYGGHIVDEGDALSVAGLTNECLQDPAGHPTNRGPSNLLQVFLGRANSGPWLSSIQRSIEKVSPSSEAAALGLSEGVPSSTYQACGLEALSKLLITQDLWTSGASNVLSDSTRDIPGEERVQHPTLSEGSSLGPTKVTVFVGQEALSQCLSLLTQLEALLLERQRELEATQELAPQRRSDISTDTPMQGEQKPPRENMFEGTVPGSEGSERLHGVTSGGSLDNMEKRLGNEEHGSNGGPFRVPAGERAQQPLSRFLQVEWDLLRTLVTQALHNVREAMSPCDCHVCQQVRRALSVGLLPQGWNKYRPLGSLSLTDWVRELHLRLKLLFSYRSSPSLLNVTFNLSAFQHPTWLLHSFLRARALAESKDLDQYVLHCQVSGRTPPIADNMALRVGGLHVQHALWDSRRALLQETLCPKLCALPDVSIRALPKHQLPVTHSPLLHHYLCPVYPGGDPGGPAQLREAAILLLPLPSRIPPSVWSQRRVHALSLLSPPQ</sequence>
<feature type="region of interest" description="Disordered" evidence="12">
    <location>
        <begin position="740"/>
        <end position="761"/>
    </location>
</feature>
<evidence type="ECO:0000259" key="14">
    <source>
        <dbReference type="Pfam" id="PF12774"/>
    </source>
</evidence>
<dbReference type="Pfam" id="PF18199">
    <property type="entry name" value="Dynein_C"/>
    <property type="match status" value="1"/>
</dbReference>
<dbReference type="InterPro" id="IPR035699">
    <property type="entry name" value="AAA_6"/>
</dbReference>
<dbReference type="Gene3D" id="1.10.8.720">
    <property type="entry name" value="Region D6 of dynein motor"/>
    <property type="match status" value="1"/>
</dbReference>
<dbReference type="FunFam" id="1.20.140.100:FF:000008">
    <property type="entry name" value="Dynein heavy chain domain 1"/>
    <property type="match status" value="1"/>
</dbReference>
<dbReference type="RefSeq" id="XP_031753320.1">
    <property type="nucleotide sequence ID" value="XM_031897460.1"/>
</dbReference>
<dbReference type="GO" id="GO:0007097">
    <property type="term" value="P:nuclear migration"/>
    <property type="evidence" value="ECO:0000318"/>
    <property type="project" value="GO_Central"/>
</dbReference>
<dbReference type="Gene3D" id="1.20.58.1120">
    <property type="match status" value="1"/>
</dbReference>
<keyword evidence="10" id="KW-0206">Cytoskeleton</keyword>
<name>A0A8J1J8G9_XENTR</name>
<evidence type="ECO:0000256" key="2">
    <source>
        <dbReference type="ARBA" id="ARBA00008887"/>
    </source>
</evidence>
<evidence type="ECO:0000256" key="8">
    <source>
        <dbReference type="ARBA" id="ARBA00023054"/>
    </source>
</evidence>
<dbReference type="Gene3D" id="1.20.920.20">
    <property type="match status" value="1"/>
</dbReference>
<dbReference type="GeneID" id="100485299"/>
<dbReference type="Proteomes" id="UP000008143">
    <property type="component" value="Chromosome 2"/>
</dbReference>
<keyword evidence="3" id="KW-0963">Cytoplasm</keyword>
<feature type="compositionally biased region" description="Polar residues" evidence="12">
    <location>
        <begin position="2299"/>
        <end position="2311"/>
    </location>
</feature>
<dbReference type="InterPro" id="IPR026983">
    <property type="entry name" value="DHC"/>
</dbReference>
<feature type="compositionally biased region" description="Polar residues" evidence="12">
    <location>
        <begin position="2274"/>
        <end position="2284"/>
    </location>
</feature>
<dbReference type="InterPro" id="IPR027417">
    <property type="entry name" value="P-loop_NTPase"/>
</dbReference>
<feature type="region of interest" description="Disordered" evidence="12">
    <location>
        <begin position="1846"/>
        <end position="1874"/>
    </location>
</feature>
<dbReference type="GO" id="GO:0005524">
    <property type="term" value="F:ATP binding"/>
    <property type="evidence" value="ECO:0007669"/>
    <property type="project" value="UniProtKB-KW"/>
</dbReference>
<feature type="domain" description="Dynein heavy chain linker" evidence="13">
    <location>
        <begin position="576"/>
        <end position="1026"/>
    </location>
</feature>
<dbReference type="Xenbase" id="XB-GENE-6462491">
    <property type="gene designation" value="dnhd1"/>
</dbReference>
<keyword evidence="4" id="KW-0493">Microtubule</keyword>
<comment type="subcellular location">
    <subcellularLocation>
        <location evidence="1">Cytoplasm</location>
        <location evidence="1">Cytoskeleton</location>
    </subcellularLocation>
</comment>
<feature type="compositionally biased region" description="Polar residues" evidence="12">
    <location>
        <begin position="2552"/>
        <end position="2566"/>
    </location>
</feature>
<dbReference type="Pfam" id="PF12777">
    <property type="entry name" value="MT"/>
    <property type="match status" value="1"/>
</dbReference>
<proteinExistence type="inferred from homology"/>
<dbReference type="Gene3D" id="1.20.920.30">
    <property type="match status" value="1"/>
</dbReference>
<keyword evidence="6" id="KW-0067">ATP-binding</keyword>
<accession>A0A8J1J8G9</accession>
<feature type="region of interest" description="Disordered" evidence="12">
    <location>
        <begin position="1486"/>
        <end position="1508"/>
    </location>
</feature>
<dbReference type="GO" id="GO:0030286">
    <property type="term" value="C:dynein complex"/>
    <property type="evidence" value="ECO:0007669"/>
    <property type="project" value="UniProtKB-KW"/>
</dbReference>
<feature type="compositionally biased region" description="Polar residues" evidence="12">
    <location>
        <begin position="2588"/>
        <end position="2602"/>
    </location>
</feature>
<dbReference type="InterPro" id="IPR043157">
    <property type="entry name" value="Dynein_AAA1S"/>
</dbReference>
<dbReference type="CTD" id="144132"/>
<evidence type="ECO:0000256" key="12">
    <source>
        <dbReference type="SAM" id="MobiDB-lite"/>
    </source>
</evidence>
<feature type="compositionally biased region" description="Basic and acidic residues" evidence="12">
    <location>
        <begin position="4222"/>
        <end position="4233"/>
    </location>
</feature>
<feature type="domain" description="Dynein heavy chain AAA 5 extension" evidence="17">
    <location>
        <begin position="1881"/>
        <end position="1943"/>
    </location>
</feature>
<feature type="coiled-coil region" evidence="11">
    <location>
        <begin position="3031"/>
        <end position="3100"/>
    </location>
</feature>
<keyword evidence="9" id="KW-0505">Motor protein</keyword>
<dbReference type="Gene3D" id="1.20.140.100">
    <property type="entry name" value="Dynein heavy chain, N-terminal domain 2"/>
    <property type="match status" value="1"/>
</dbReference>
<feature type="region of interest" description="Disordered" evidence="12">
    <location>
        <begin position="2266"/>
        <end position="2724"/>
    </location>
</feature>
<evidence type="ECO:0000256" key="7">
    <source>
        <dbReference type="ARBA" id="ARBA00023017"/>
    </source>
</evidence>
<dbReference type="InterPro" id="IPR041466">
    <property type="entry name" value="Dynein_AAA5_ext"/>
</dbReference>
<dbReference type="InterPro" id="IPR041228">
    <property type="entry name" value="Dynein_C"/>
</dbReference>
<organism evidence="19 20">
    <name type="scientific">Xenopus tropicalis</name>
    <name type="common">Western clawed frog</name>
    <name type="synonym">Silurana tropicalis</name>
    <dbReference type="NCBI Taxonomy" id="8364"/>
    <lineage>
        <taxon>Eukaryota</taxon>
        <taxon>Metazoa</taxon>
        <taxon>Chordata</taxon>
        <taxon>Craniata</taxon>
        <taxon>Vertebrata</taxon>
        <taxon>Euteleostomi</taxon>
        <taxon>Amphibia</taxon>
        <taxon>Batrachia</taxon>
        <taxon>Anura</taxon>
        <taxon>Pipoidea</taxon>
        <taxon>Pipidae</taxon>
        <taxon>Xenopodinae</taxon>
        <taxon>Xenopus</taxon>
        <taxon>Silurana</taxon>
    </lineage>
</organism>
<dbReference type="Gene3D" id="1.10.287.2620">
    <property type="match status" value="1"/>
</dbReference>
<dbReference type="Gene3D" id="3.40.50.300">
    <property type="entry name" value="P-loop containing nucleotide triphosphate hydrolases"/>
    <property type="match status" value="6"/>
</dbReference>
<protein>
    <submittedName>
        <fullName evidence="20">Dynein heavy chain domain-containing protein 1</fullName>
    </submittedName>
</protein>
<evidence type="ECO:0000256" key="3">
    <source>
        <dbReference type="ARBA" id="ARBA00022490"/>
    </source>
</evidence>
<comment type="similarity">
    <text evidence="2">Belongs to the dynein heavy chain family.</text>
</comment>
<feature type="compositionally biased region" description="Low complexity" evidence="12">
    <location>
        <begin position="2703"/>
        <end position="2721"/>
    </location>
</feature>
<evidence type="ECO:0000259" key="13">
    <source>
        <dbReference type="Pfam" id="PF08393"/>
    </source>
</evidence>
<dbReference type="AGR" id="Xenbase:XB-GENE-6462491"/>
<evidence type="ECO:0000256" key="10">
    <source>
        <dbReference type="ARBA" id="ARBA00023212"/>
    </source>
</evidence>
<dbReference type="GO" id="GO:0007018">
    <property type="term" value="P:microtubule-based movement"/>
    <property type="evidence" value="ECO:0007669"/>
    <property type="project" value="InterPro"/>
</dbReference>
<feature type="region of interest" description="Disordered" evidence="12">
    <location>
        <begin position="4281"/>
        <end position="4331"/>
    </location>
</feature>
<evidence type="ECO:0000256" key="5">
    <source>
        <dbReference type="ARBA" id="ARBA00022741"/>
    </source>
</evidence>
<evidence type="ECO:0000313" key="19">
    <source>
        <dbReference type="Proteomes" id="UP000008143"/>
    </source>
</evidence>
<feature type="compositionally biased region" description="Polar residues" evidence="12">
    <location>
        <begin position="1849"/>
        <end position="1865"/>
    </location>
</feature>
<evidence type="ECO:0000256" key="6">
    <source>
        <dbReference type="ARBA" id="ARBA00022840"/>
    </source>
</evidence>
<gene>
    <name evidence="20 21" type="primary">dnhd1</name>
</gene>
<dbReference type="Gene3D" id="3.20.180.20">
    <property type="entry name" value="Dynein heavy chain, N-terminal domain 2"/>
    <property type="match status" value="1"/>
</dbReference>
<dbReference type="GO" id="GO:0040001">
    <property type="term" value="P:establishment of mitotic spindle localization"/>
    <property type="evidence" value="ECO:0000318"/>
    <property type="project" value="GO_Central"/>
</dbReference>
<keyword evidence="8 11" id="KW-0175">Coiled coil</keyword>
<feature type="domain" description="Dynein heavy chain coiled coil stalk" evidence="15">
    <location>
        <begin position="3121"/>
        <end position="3345"/>
    </location>
</feature>
<evidence type="ECO:0000259" key="15">
    <source>
        <dbReference type="Pfam" id="PF12777"/>
    </source>
</evidence>
<evidence type="ECO:0000256" key="1">
    <source>
        <dbReference type="ARBA" id="ARBA00004245"/>
    </source>
</evidence>
<feature type="compositionally biased region" description="Polar residues" evidence="12">
    <location>
        <begin position="2408"/>
        <end position="2422"/>
    </location>
</feature>
<dbReference type="InterPro" id="IPR042228">
    <property type="entry name" value="Dynein_linker_3"/>
</dbReference>
<dbReference type="OMA" id="SRNIVMH"/>
<feature type="domain" description="Dynein heavy chain hydrolytic ATP-binding dynein motor region" evidence="14">
    <location>
        <begin position="1230"/>
        <end position="1346"/>
    </location>
</feature>
<dbReference type="PANTHER" id="PTHR45703:SF36">
    <property type="entry name" value="DYNEIN HEAVY CHAIN, CYTOPLASMIC"/>
    <property type="match status" value="1"/>
</dbReference>
<dbReference type="PANTHER" id="PTHR45703">
    <property type="entry name" value="DYNEIN HEAVY CHAIN"/>
    <property type="match status" value="1"/>
</dbReference>
<dbReference type="InterPro" id="IPR013602">
    <property type="entry name" value="Dynein_heavy_linker"/>
</dbReference>
<evidence type="ECO:0000259" key="17">
    <source>
        <dbReference type="Pfam" id="PF17852"/>
    </source>
</evidence>
<dbReference type="InterPro" id="IPR024743">
    <property type="entry name" value="Dynein_HC_stalk"/>
</dbReference>
<evidence type="ECO:0000313" key="20">
    <source>
        <dbReference type="RefSeq" id="XP_031753320.1"/>
    </source>
</evidence>
<dbReference type="SUPFAM" id="SSF52540">
    <property type="entry name" value="P-loop containing nucleoside triphosphate hydrolases"/>
    <property type="match status" value="3"/>
</dbReference>
<feature type="compositionally biased region" description="Polar residues" evidence="12">
    <location>
        <begin position="2660"/>
        <end position="2671"/>
    </location>
</feature>
<feature type="region of interest" description="Disordered" evidence="12">
    <location>
        <begin position="4218"/>
        <end position="4243"/>
    </location>
</feature>
<dbReference type="FunFam" id="1.10.8.710:FF:000014">
    <property type="entry name" value="Si:dkey-11m19.5"/>
    <property type="match status" value="1"/>
</dbReference>
<dbReference type="KEGG" id="xtr:100485299"/>
<feature type="domain" description="Dynein heavy chain AAA module D4" evidence="16">
    <location>
        <begin position="2766"/>
        <end position="3015"/>
    </location>
</feature>
<evidence type="ECO:0000259" key="18">
    <source>
        <dbReference type="Pfam" id="PF18199"/>
    </source>
</evidence>
<dbReference type="Pfam" id="PF08393">
    <property type="entry name" value="DHC_N2"/>
    <property type="match status" value="1"/>
</dbReference>
<evidence type="ECO:0000313" key="21">
    <source>
        <dbReference type="Xenbase" id="XB-GENE-6462491"/>
    </source>
</evidence>
<dbReference type="InterPro" id="IPR024317">
    <property type="entry name" value="Dynein_heavy_chain_D4_dom"/>
</dbReference>
<dbReference type="InterPro" id="IPR042219">
    <property type="entry name" value="AAA_lid_11_sf"/>
</dbReference>
<keyword evidence="19" id="KW-1185">Reference proteome</keyword>
<feature type="compositionally biased region" description="Polar residues" evidence="12">
    <location>
        <begin position="2693"/>
        <end position="2702"/>
    </location>
</feature>
<dbReference type="GO" id="GO:0051959">
    <property type="term" value="F:dynein light intermediate chain binding"/>
    <property type="evidence" value="ECO:0007669"/>
    <property type="project" value="InterPro"/>
</dbReference>
<keyword evidence="5" id="KW-0547">Nucleotide-binding</keyword>
<evidence type="ECO:0000256" key="4">
    <source>
        <dbReference type="ARBA" id="ARBA00022701"/>
    </source>
</evidence>
<feature type="domain" description="Dynein heavy chain hydrolytic ATP-binding dynein motor region" evidence="14">
    <location>
        <begin position="1373"/>
        <end position="1481"/>
    </location>
</feature>
<keyword evidence="7" id="KW-0243">Dynein</keyword>
<dbReference type="GO" id="GO:0005881">
    <property type="term" value="C:cytoplasmic microtubule"/>
    <property type="evidence" value="ECO:0000318"/>
    <property type="project" value="GO_Central"/>
</dbReference>
<dbReference type="FunFam" id="1.10.8.720:FF:000060">
    <property type="entry name" value="Si:dkey-11m19.5"/>
    <property type="match status" value="1"/>
</dbReference>
<dbReference type="Gene3D" id="1.10.8.710">
    <property type="match status" value="1"/>
</dbReference>
<dbReference type="FunFam" id="1.10.472.130:FF:000039">
    <property type="entry name" value="Dynein heavy chain domain 1"/>
    <property type="match status" value="1"/>
</dbReference>
<dbReference type="InterPro" id="IPR042222">
    <property type="entry name" value="Dynein_2_N"/>
</dbReference>
<feature type="compositionally biased region" description="Polar residues" evidence="12">
    <location>
        <begin position="2372"/>
        <end position="2386"/>
    </location>
</feature>
<dbReference type="Pfam" id="PF12774">
    <property type="entry name" value="AAA_6"/>
    <property type="match status" value="2"/>
</dbReference>
<feature type="domain" description="Dynein heavy chain C-terminal" evidence="18">
    <location>
        <begin position="4357"/>
        <end position="4598"/>
    </location>
</feature>
<evidence type="ECO:0000259" key="16">
    <source>
        <dbReference type="Pfam" id="PF12780"/>
    </source>
</evidence>
<dbReference type="Pfam" id="PF17852">
    <property type="entry name" value="Dynein_AAA_lid"/>
    <property type="match status" value="1"/>
</dbReference>
<dbReference type="Pfam" id="PF12780">
    <property type="entry name" value="AAA_8"/>
    <property type="match status" value="1"/>
</dbReference>
<feature type="region of interest" description="Disordered" evidence="12">
    <location>
        <begin position="1166"/>
        <end position="1206"/>
    </location>
</feature>